<dbReference type="PROSITE" id="PS51318">
    <property type="entry name" value="TAT"/>
    <property type="match status" value="1"/>
</dbReference>
<dbReference type="PANTHER" id="PTHR30417:SF1">
    <property type="entry name" value="N-ACETYLMURAMOYL-L-ALANINE AMIDASE AMID"/>
    <property type="match status" value="1"/>
</dbReference>
<dbReference type="InterPro" id="IPR006311">
    <property type="entry name" value="TAT_signal"/>
</dbReference>
<dbReference type="InterPro" id="IPR036505">
    <property type="entry name" value="Amidase/PGRP_sf"/>
</dbReference>
<dbReference type="Gene3D" id="3.40.80.10">
    <property type="entry name" value="Peptidoglycan recognition protein-like"/>
    <property type="match status" value="1"/>
</dbReference>
<dbReference type="GO" id="GO:0009254">
    <property type="term" value="P:peptidoglycan turnover"/>
    <property type="evidence" value="ECO:0007669"/>
    <property type="project" value="TreeGrafter"/>
</dbReference>
<keyword evidence="7" id="KW-1185">Reference proteome</keyword>
<keyword evidence="3" id="KW-0378">Hydrolase</keyword>
<dbReference type="GO" id="GO:0071555">
    <property type="term" value="P:cell wall organization"/>
    <property type="evidence" value="ECO:0007669"/>
    <property type="project" value="UniProtKB-KW"/>
</dbReference>
<dbReference type="EMBL" id="SLWS01000016">
    <property type="protein sequence ID" value="TCO47950.1"/>
    <property type="molecule type" value="Genomic_DNA"/>
</dbReference>
<dbReference type="FunFam" id="3.40.80.10:FF:000006">
    <property type="entry name" value="N-acetylmuramoyl-L-alanine amidase"/>
    <property type="match status" value="1"/>
</dbReference>
<dbReference type="Pfam" id="PF01510">
    <property type="entry name" value="Amidase_2"/>
    <property type="match status" value="1"/>
</dbReference>
<proteinExistence type="predicted"/>
<gene>
    <name evidence="6" type="ORF">EV192_1162</name>
</gene>
<dbReference type="GO" id="GO:0008745">
    <property type="term" value="F:N-acetylmuramoyl-L-alanine amidase activity"/>
    <property type="evidence" value="ECO:0007669"/>
    <property type="project" value="UniProtKB-EC"/>
</dbReference>
<dbReference type="EC" id="3.5.1.28" evidence="2"/>
<dbReference type="PANTHER" id="PTHR30417">
    <property type="entry name" value="N-ACETYLMURAMOYL-L-ALANINE AMIDASE AMID"/>
    <property type="match status" value="1"/>
</dbReference>
<comment type="caution">
    <text evidence="6">The sequence shown here is derived from an EMBL/GenBank/DDBJ whole genome shotgun (WGS) entry which is preliminary data.</text>
</comment>
<evidence type="ECO:0000259" key="5">
    <source>
        <dbReference type="SMART" id="SM00644"/>
    </source>
</evidence>
<evidence type="ECO:0000313" key="7">
    <source>
        <dbReference type="Proteomes" id="UP000295680"/>
    </source>
</evidence>
<protein>
    <recommendedName>
        <fullName evidence="2">N-acetylmuramoyl-L-alanine amidase</fullName>
        <ecNumber evidence="2">3.5.1.28</ecNumber>
    </recommendedName>
</protein>
<name>A0A4V2S4E4_9PSEU</name>
<dbReference type="InterPro" id="IPR002502">
    <property type="entry name" value="Amidase_domain"/>
</dbReference>
<evidence type="ECO:0000256" key="3">
    <source>
        <dbReference type="ARBA" id="ARBA00022801"/>
    </source>
</evidence>
<dbReference type="CDD" id="cd06583">
    <property type="entry name" value="PGRP"/>
    <property type="match status" value="1"/>
</dbReference>
<dbReference type="Proteomes" id="UP000295680">
    <property type="component" value="Unassembled WGS sequence"/>
</dbReference>
<evidence type="ECO:0000313" key="6">
    <source>
        <dbReference type="EMBL" id="TCO47950.1"/>
    </source>
</evidence>
<evidence type="ECO:0000256" key="4">
    <source>
        <dbReference type="ARBA" id="ARBA00023316"/>
    </source>
</evidence>
<dbReference type="GO" id="GO:0009253">
    <property type="term" value="P:peptidoglycan catabolic process"/>
    <property type="evidence" value="ECO:0007669"/>
    <property type="project" value="InterPro"/>
</dbReference>
<sequence length="207" mass="22797">MTTRWGGAYTPGMNLSRRNLMLAGAGALAAGVTSEMIIGVPASAAGVVDYPGAQWVPASTSNYTVSNRPSSYPLNVVVIHVTQEFYPDALAIFQDPARKVSAHYVVRSGDGHIAQTVREKNIAWHAGNWDYNTRSIGIEHEGWVDQPQWFTDQLYTASAALTRSICNRYGIPKDRSHIIGHIEVPGSTHTDPGPNWDWTRYMRLVNS</sequence>
<accession>A0A4V2S4E4</accession>
<organism evidence="6 7">
    <name type="scientific">Actinocrispum wychmicini</name>
    <dbReference type="NCBI Taxonomy" id="1213861"/>
    <lineage>
        <taxon>Bacteria</taxon>
        <taxon>Bacillati</taxon>
        <taxon>Actinomycetota</taxon>
        <taxon>Actinomycetes</taxon>
        <taxon>Pseudonocardiales</taxon>
        <taxon>Pseudonocardiaceae</taxon>
        <taxon>Actinocrispum</taxon>
    </lineage>
</organism>
<evidence type="ECO:0000256" key="2">
    <source>
        <dbReference type="ARBA" id="ARBA00011901"/>
    </source>
</evidence>
<dbReference type="AlphaFoldDB" id="A0A4V2S4E4"/>
<comment type="catalytic activity">
    <reaction evidence="1">
        <text>Hydrolyzes the link between N-acetylmuramoyl residues and L-amino acid residues in certain cell-wall glycopeptides.</text>
        <dbReference type="EC" id="3.5.1.28"/>
    </reaction>
</comment>
<dbReference type="SMART" id="SM00644">
    <property type="entry name" value="Ami_2"/>
    <property type="match status" value="1"/>
</dbReference>
<evidence type="ECO:0000256" key="1">
    <source>
        <dbReference type="ARBA" id="ARBA00001561"/>
    </source>
</evidence>
<dbReference type="InterPro" id="IPR051206">
    <property type="entry name" value="NAMLAA_amidase_2"/>
</dbReference>
<dbReference type="SUPFAM" id="SSF55846">
    <property type="entry name" value="N-acetylmuramoyl-L-alanine amidase-like"/>
    <property type="match status" value="1"/>
</dbReference>
<keyword evidence="4" id="KW-0961">Cell wall biogenesis/degradation</keyword>
<feature type="domain" description="N-acetylmuramoyl-L-alanine amidase" evidence="5">
    <location>
        <begin position="63"/>
        <end position="193"/>
    </location>
</feature>
<reference evidence="6 7" key="1">
    <citation type="submission" date="2019-03" db="EMBL/GenBank/DDBJ databases">
        <title>Genomic Encyclopedia of Type Strains, Phase IV (KMG-IV): sequencing the most valuable type-strain genomes for metagenomic binning, comparative biology and taxonomic classification.</title>
        <authorList>
            <person name="Goeker M."/>
        </authorList>
    </citation>
    <scope>NUCLEOTIDE SEQUENCE [LARGE SCALE GENOMIC DNA]</scope>
    <source>
        <strain evidence="6 7">DSM 45934</strain>
    </source>
</reference>